<reference evidence="2 3" key="1">
    <citation type="journal article" date="2019" name="Genome Biol. Evol.">
        <title>Whole-Genome Sequencing of the Giant Devil Catfish, Bagarius yarrelli.</title>
        <authorList>
            <person name="Jiang W."/>
            <person name="Lv Y."/>
            <person name="Cheng L."/>
            <person name="Yang K."/>
            <person name="Chao B."/>
            <person name="Wang X."/>
            <person name="Li Y."/>
            <person name="Pan X."/>
            <person name="You X."/>
            <person name="Zhang Y."/>
            <person name="Yang J."/>
            <person name="Li J."/>
            <person name="Zhang X."/>
            <person name="Liu S."/>
            <person name="Sun C."/>
            <person name="Yang J."/>
            <person name="Shi Q."/>
        </authorList>
    </citation>
    <scope>NUCLEOTIDE SEQUENCE [LARGE SCALE GENOMIC DNA]</scope>
    <source>
        <strain evidence="2">JWS20170419001</strain>
        <tissue evidence="2">Muscle</tissue>
    </source>
</reference>
<dbReference type="OrthoDB" id="674948at2759"/>
<accession>A0A556TUN6</accession>
<gene>
    <name evidence="2" type="ORF">Baya_5434</name>
</gene>
<evidence type="ECO:0000256" key="1">
    <source>
        <dbReference type="SAM" id="MobiDB-lite"/>
    </source>
</evidence>
<comment type="caution">
    <text evidence="2">The sequence shown here is derived from an EMBL/GenBank/DDBJ whole genome shotgun (WGS) entry which is preliminary data.</text>
</comment>
<evidence type="ECO:0000313" key="3">
    <source>
        <dbReference type="Proteomes" id="UP000319801"/>
    </source>
</evidence>
<dbReference type="Proteomes" id="UP000319801">
    <property type="component" value="Unassembled WGS sequence"/>
</dbReference>
<feature type="compositionally biased region" description="Basic and acidic residues" evidence="1">
    <location>
        <begin position="127"/>
        <end position="137"/>
    </location>
</feature>
<dbReference type="EMBL" id="VCAZ01000020">
    <property type="protein sequence ID" value="TSK77023.1"/>
    <property type="molecule type" value="Genomic_DNA"/>
</dbReference>
<protein>
    <submittedName>
        <fullName evidence="2">Uncharacterized protein</fullName>
    </submittedName>
</protein>
<evidence type="ECO:0000313" key="2">
    <source>
        <dbReference type="EMBL" id="TSK77023.1"/>
    </source>
</evidence>
<organism evidence="2 3">
    <name type="scientific">Bagarius yarrelli</name>
    <name type="common">Goonch</name>
    <name type="synonym">Bagrus yarrelli</name>
    <dbReference type="NCBI Taxonomy" id="175774"/>
    <lineage>
        <taxon>Eukaryota</taxon>
        <taxon>Metazoa</taxon>
        <taxon>Chordata</taxon>
        <taxon>Craniata</taxon>
        <taxon>Vertebrata</taxon>
        <taxon>Euteleostomi</taxon>
        <taxon>Actinopterygii</taxon>
        <taxon>Neopterygii</taxon>
        <taxon>Teleostei</taxon>
        <taxon>Ostariophysi</taxon>
        <taxon>Siluriformes</taxon>
        <taxon>Sisoridae</taxon>
        <taxon>Sisorinae</taxon>
        <taxon>Bagarius</taxon>
    </lineage>
</organism>
<dbReference type="AlphaFoldDB" id="A0A556TUN6"/>
<sequence>MTLLGQAVLPRVPPRPCIVRPFTFHPKVSDDTYTPTGVISRNILTDEVSPLGLSESAVSDQVPVAELQPVVVAAAGQREERSDRKQEVLFQEEVLKGNYSATEENRVESVGIGLPSPPAGGAVVDSDTTKPAHADEM</sequence>
<feature type="region of interest" description="Disordered" evidence="1">
    <location>
        <begin position="110"/>
        <end position="137"/>
    </location>
</feature>
<keyword evidence="3" id="KW-1185">Reference proteome</keyword>
<proteinExistence type="predicted"/>
<name>A0A556TUN6_BAGYA</name>